<dbReference type="SUPFAM" id="SSF50729">
    <property type="entry name" value="PH domain-like"/>
    <property type="match status" value="1"/>
</dbReference>
<dbReference type="Gene3D" id="1.10.10.10">
    <property type="entry name" value="Winged helix-like DNA-binding domain superfamily/Winged helix DNA-binding domain"/>
    <property type="match status" value="2"/>
</dbReference>
<dbReference type="Pfam" id="PF24311">
    <property type="entry name" value="THSD1_D3"/>
    <property type="match status" value="1"/>
</dbReference>
<dbReference type="InterPro" id="IPR056219">
    <property type="entry name" value="THSD1_D3"/>
</dbReference>
<dbReference type="InterPro" id="IPR036390">
    <property type="entry name" value="WH_DNA-bd_sf"/>
</dbReference>
<protein>
    <recommendedName>
        <fullName evidence="2">Vacuolar protein-sorting-associated protein 36</fullName>
    </recommendedName>
    <alternativeName>
        <fullName evidence="3">ESCRT-II complex subunit VPS36</fullName>
    </alternativeName>
</protein>
<dbReference type="Gene3D" id="6.10.140.260">
    <property type="match status" value="1"/>
</dbReference>
<dbReference type="Pfam" id="PF04157">
    <property type="entry name" value="EAP30"/>
    <property type="match status" value="1"/>
</dbReference>
<feature type="coiled-coil region" evidence="4">
    <location>
        <begin position="160"/>
        <end position="187"/>
    </location>
</feature>
<dbReference type="SUPFAM" id="SSF46785">
    <property type="entry name" value="Winged helix' DNA-binding domain"/>
    <property type="match status" value="1"/>
</dbReference>
<dbReference type="Proteomes" id="UP001145742">
    <property type="component" value="Unassembled WGS sequence"/>
</dbReference>
<evidence type="ECO:0000256" key="2">
    <source>
        <dbReference type="ARBA" id="ARBA00017953"/>
    </source>
</evidence>
<dbReference type="PANTHER" id="PTHR16311:SF3">
    <property type="entry name" value="THROMBOSPONDIN TYPE-1 DOMAIN-CONTAINING PROTEIN 1"/>
    <property type="match status" value="1"/>
</dbReference>
<comment type="caution">
    <text evidence="8">The sequence shown here is derived from an EMBL/GenBank/DDBJ whole genome shotgun (WGS) entry which is preliminary data.</text>
</comment>
<feature type="domain" description="GLUE N-terminal" evidence="7">
    <location>
        <begin position="1"/>
        <end position="138"/>
    </location>
</feature>
<dbReference type="InterPro" id="IPR056217">
    <property type="entry name" value="THSD1_N"/>
</dbReference>
<dbReference type="Pfam" id="PF24310">
    <property type="entry name" value="THSD1_D2"/>
    <property type="match status" value="1"/>
</dbReference>
<dbReference type="InterPro" id="IPR036388">
    <property type="entry name" value="WH-like_DNA-bd_sf"/>
</dbReference>
<keyword evidence="4" id="KW-0175">Coiled coil</keyword>
<evidence type="ECO:0000256" key="6">
    <source>
        <dbReference type="SAM" id="Phobius"/>
    </source>
</evidence>
<name>A0ABQ9DB23_9PASS</name>
<dbReference type="InterPro" id="IPR038877">
    <property type="entry name" value="THSD1"/>
</dbReference>
<proteinExistence type="inferred from homology"/>
<feature type="compositionally biased region" description="Basic and acidic residues" evidence="5">
    <location>
        <begin position="1031"/>
        <end position="1055"/>
    </location>
</feature>
<comment type="similarity">
    <text evidence="1">Belongs to the VPS36 family.</text>
</comment>
<dbReference type="CDD" id="cd13226">
    <property type="entry name" value="PH-GRAM-like_Eap45"/>
    <property type="match status" value="1"/>
</dbReference>
<feature type="transmembrane region" description="Helical" evidence="6">
    <location>
        <begin position="710"/>
        <end position="732"/>
    </location>
</feature>
<feature type="compositionally biased region" description="Basic and acidic residues" evidence="5">
    <location>
        <begin position="948"/>
        <end position="962"/>
    </location>
</feature>
<dbReference type="EMBL" id="WHWB01033698">
    <property type="protein sequence ID" value="KAJ7418096.1"/>
    <property type="molecule type" value="Genomic_DNA"/>
</dbReference>
<dbReference type="InterPro" id="IPR021648">
    <property type="entry name" value="GLUE_dom"/>
</dbReference>
<organism evidence="8 9">
    <name type="scientific">Willisornis vidua</name>
    <name type="common">Xingu scale-backed antbird</name>
    <dbReference type="NCBI Taxonomy" id="1566151"/>
    <lineage>
        <taxon>Eukaryota</taxon>
        <taxon>Metazoa</taxon>
        <taxon>Chordata</taxon>
        <taxon>Craniata</taxon>
        <taxon>Vertebrata</taxon>
        <taxon>Euteleostomi</taxon>
        <taxon>Archelosauria</taxon>
        <taxon>Archosauria</taxon>
        <taxon>Dinosauria</taxon>
        <taxon>Saurischia</taxon>
        <taxon>Theropoda</taxon>
        <taxon>Coelurosauria</taxon>
        <taxon>Aves</taxon>
        <taxon>Neognathae</taxon>
        <taxon>Neoaves</taxon>
        <taxon>Telluraves</taxon>
        <taxon>Australaves</taxon>
        <taxon>Passeriformes</taxon>
        <taxon>Thamnophilidae</taxon>
        <taxon>Willisornis</taxon>
    </lineage>
</organism>
<evidence type="ECO:0000313" key="9">
    <source>
        <dbReference type="Proteomes" id="UP001145742"/>
    </source>
</evidence>
<evidence type="ECO:0000313" key="8">
    <source>
        <dbReference type="EMBL" id="KAJ7418096.1"/>
    </source>
</evidence>
<keyword evidence="6" id="KW-1133">Transmembrane helix</keyword>
<evidence type="ECO:0000256" key="1">
    <source>
        <dbReference type="ARBA" id="ARBA00009697"/>
    </source>
</evidence>
<dbReference type="Pfam" id="PF11605">
    <property type="entry name" value="Vps36_ESCRT-II"/>
    <property type="match status" value="1"/>
</dbReference>
<sequence>MDRFSWTTGLLELGETLVVQQRGVRLSDGEEKVKFDSGVLLLSTHRLLWRDQKNHECCIAVPLSQIVFIEEQAAGIGKSAKIVVHLHPASSNKEPGPFQSSKYSYIKLSFKEHGQIEFYRRLSEEITQRRWESMPTGQAMQVNKDAQAGRIRAVGIVGIERKLEEKRKETDKNISEAFEDLSKLMEKAKEMVELSKSIANKIKEKQGDITEDETIRFKSYLLSMGIANPVTRETYGSGTQYHMQLAKQLAGILQTPLEERGGIMSLTEVYCLVNRARGLELLSPEDLVNACKMLESLKLPIRLRIFDSGVMVIELQSHNEEEMVASALETVSEKGSLTADEFAKLVGMSVLLAKESVNKDFSFDLSKLLGEVEYLLLEHPGHVAFSNDTVSVEYQYYSGGNVTAEHVSILLLDASTNEIIARKQLPANQSQGTVEFECFHFKSAGDFLFRMVSPSDNSSAAQWSRSSMSTLHVEWPVFHIDLNRSSEVLGSSLQVGLFTNEQLCALNKTVVSLDVIFTSTLYEFRRVSSDETLGIRTSKGIPLSRSQWIEFDCPPVGQEIYMTVLLRSLETQSIIASIGPVDLLHKFGCRLVVAAEATCKTLVQVFVVSPPCTSISGKIVVYKEAPKHPSQRTTWLYENTLHPGDNRTEFNCTLFDVGKNKYCFDLFNFSNRSYFPTRVKECMMIQRNMAVKPPTPPSVQPGEDQKANNIVTITGISICLFIIFTTILITLWRKLCRAQKCSAAVRRNSVHSPGFRKNSDEENICQGNKQRDSFAEGGDAPVNIPLTYRRSLQFAQEDDASGSENFQSNAQKIIPPIFSYRLAQQQLKEMKKKGLTETTKVYHVSQNPLTDTVVGATTMLPLSGENQEEAVANKFRIKSPFLEQPASHPKFLGESSHSRLDFPFSQANPAMSPTQTLVRRAHFKHQDSRLDLSDRGCHRNSQFRRTASFHETKKARPFRERSMSTLTPRQTPLYNSRTRTWDQSLEDRTRPKSRNANPACEKLDQPPSTVLGCEPQGHGTKSHHRAGPLVRKMDLIPDRQPADQEKAAEKPEPSRSKRGPSPNPRGVWRKETGSNSKDNSQRGPSVSPAQYRRDKCQSFPLDPEFAFYDNTTFGLTEAEQQMIDLPGYFGSNEEDETSTLSIEKLVI</sequence>
<accession>A0ABQ9DB23</accession>
<dbReference type="Gene3D" id="2.30.29.30">
    <property type="entry name" value="Pleckstrin-homology domain (PH domain)/Phosphotyrosine-binding domain (PTB)"/>
    <property type="match status" value="1"/>
</dbReference>
<feature type="compositionally biased region" description="Polar residues" evidence="5">
    <location>
        <begin position="963"/>
        <end position="983"/>
    </location>
</feature>
<dbReference type="Pfam" id="PF24306">
    <property type="entry name" value="THSD1_N"/>
    <property type="match status" value="1"/>
</dbReference>
<feature type="compositionally biased region" description="Polar residues" evidence="5">
    <location>
        <begin position="1073"/>
        <end position="1088"/>
    </location>
</feature>
<keyword evidence="6" id="KW-0472">Membrane</keyword>
<reference evidence="8" key="1">
    <citation type="submission" date="2019-10" db="EMBL/GenBank/DDBJ databases">
        <authorList>
            <person name="Soares A.E.R."/>
            <person name="Aleixo A."/>
            <person name="Schneider P."/>
            <person name="Miyaki C.Y."/>
            <person name="Schneider M.P."/>
            <person name="Mello C."/>
            <person name="Vasconcelos A.T.R."/>
        </authorList>
    </citation>
    <scope>NUCLEOTIDE SEQUENCE</scope>
    <source>
        <tissue evidence="8">Muscle</tissue>
    </source>
</reference>
<dbReference type="InterPro" id="IPR056218">
    <property type="entry name" value="THSD1_D2"/>
</dbReference>
<feature type="region of interest" description="Disordered" evidence="5">
    <location>
        <begin position="941"/>
        <end position="1095"/>
    </location>
</feature>
<evidence type="ECO:0000256" key="5">
    <source>
        <dbReference type="SAM" id="MobiDB-lite"/>
    </source>
</evidence>
<gene>
    <name evidence="8" type="primary">THSD1</name>
    <name evidence="8" type="ORF">WISP_60968</name>
</gene>
<evidence type="ECO:0000259" key="7">
    <source>
        <dbReference type="PROSITE" id="PS51495"/>
    </source>
</evidence>
<keyword evidence="9" id="KW-1185">Reference proteome</keyword>
<dbReference type="InterPro" id="IPR011993">
    <property type="entry name" value="PH-like_dom_sf"/>
</dbReference>
<dbReference type="PANTHER" id="PTHR16311">
    <property type="entry name" value="THROMBOSPONDIN TYPE I DOMAIN-CONTAINING 1"/>
    <property type="match status" value="1"/>
</dbReference>
<evidence type="ECO:0000256" key="4">
    <source>
        <dbReference type="SAM" id="Coils"/>
    </source>
</evidence>
<dbReference type="PROSITE" id="PS51495">
    <property type="entry name" value="GLUE"/>
    <property type="match status" value="1"/>
</dbReference>
<dbReference type="InterPro" id="IPR040608">
    <property type="entry name" value="Snf8/Vps36"/>
</dbReference>
<keyword evidence="6" id="KW-0812">Transmembrane</keyword>
<evidence type="ECO:0000256" key="3">
    <source>
        <dbReference type="ARBA" id="ARBA00030114"/>
    </source>
</evidence>